<dbReference type="Pfam" id="PF01330">
    <property type="entry name" value="RuvA_N"/>
    <property type="match status" value="1"/>
</dbReference>
<dbReference type="GO" id="GO:0000400">
    <property type="term" value="F:four-way junction DNA binding"/>
    <property type="evidence" value="ECO:0007669"/>
    <property type="project" value="UniProtKB-UniRule"/>
</dbReference>
<keyword evidence="2 6" id="KW-0227">DNA damage</keyword>
<keyword evidence="8" id="KW-0378">Hydrolase</keyword>
<dbReference type="NCBIfam" id="TIGR00084">
    <property type="entry name" value="ruvA"/>
    <property type="match status" value="1"/>
</dbReference>
<comment type="caution">
    <text evidence="6">Lacks conserved residue(s) required for the propagation of feature annotation.</text>
</comment>
<dbReference type="InterPro" id="IPR000085">
    <property type="entry name" value="RuvA"/>
</dbReference>
<dbReference type="Pfam" id="PF07499">
    <property type="entry name" value="RuvA_C"/>
    <property type="match status" value="1"/>
</dbReference>
<dbReference type="SMART" id="SM00278">
    <property type="entry name" value="HhH1"/>
    <property type="match status" value="2"/>
</dbReference>
<dbReference type="EMBL" id="AFZE01000021">
    <property type="protein sequence ID" value="EHL14943.1"/>
    <property type="molecule type" value="Genomic_DNA"/>
</dbReference>
<keyword evidence="8" id="KW-0547">Nucleotide-binding</keyword>
<dbReference type="HAMAP" id="MF_00031">
    <property type="entry name" value="DNA_HJ_migration_RuvA"/>
    <property type="match status" value="1"/>
</dbReference>
<dbReference type="RefSeq" id="WP_009526271.1">
    <property type="nucleotide sequence ID" value="NZ_JH414566.1"/>
</dbReference>
<dbReference type="HOGENOM" id="CLU_087936_3_0_9"/>
<dbReference type="Proteomes" id="UP000006437">
    <property type="component" value="Unassembled WGS sequence"/>
</dbReference>
<evidence type="ECO:0000256" key="2">
    <source>
        <dbReference type="ARBA" id="ARBA00022763"/>
    </source>
</evidence>
<evidence type="ECO:0000313" key="8">
    <source>
        <dbReference type="EMBL" id="EHL14943.1"/>
    </source>
</evidence>
<name>G9X0W9_9FIRM</name>
<dbReference type="GO" id="GO:0009378">
    <property type="term" value="F:four-way junction helicase activity"/>
    <property type="evidence" value="ECO:0007669"/>
    <property type="project" value="InterPro"/>
</dbReference>
<comment type="function">
    <text evidence="6">The RuvA-RuvB-RuvC complex processes Holliday junction (HJ) DNA during genetic recombination and DNA repair, while the RuvA-RuvB complex plays an important role in the rescue of blocked DNA replication forks via replication fork reversal (RFR). RuvA specifically binds to HJ cruciform DNA, conferring on it an open structure. The RuvB hexamer acts as an ATP-dependent pump, pulling dsDNA into and through the RuvAB complex. HJ branch migration allows RuvC to scan DNA until it finds its consensus sequence, where it cleaves and resolves the cruciform DNA.</text>
</comment>
<comment type="subcellular location">
    <subcellularLocation>
        <location evidence="6">Cytoplasm</location>
    </subcellularLocation>
</comment>
<dbReference type="SUPFAM" id="SSF46929">
    <property type="entry name" value="DNA helicase RuvA subunit, C-terminal domain"/>
    <property type="match status" value="1"/>
</dbReference>
<dbReference type="GO" id="GO:0048476">
    <property type="term" value="C:Holliday junction resolvase complex"/>
    <property type="evidence" value="ECO:0007669"/>
    <property type="project" value="UniProtKB-UniRule"/>
</dbReference>
<dbReference type="GO" id="GO:0005737">
    <property type="term" value="C:cytoplasm"/>
    <property type="evidence" value="ECO:0007669"/>
    <property type="project" value="UniProtKB-SubCell"/>
</dbReference>
<accession>G9X0W9</accession>
<keyword evidence="8" id="KW-0347">Helicase</keyword>
<dbReference type="InterPro" id="IPR011114">
    <property type="entry name" value="RuvA_C"/>
</dbReference>
<comment type="similarity">
    <text evidence="6">Belongs to the RuvA family.</text>
</comment>
<dbReference type="Gene3D" id="1.10.150.20">
    <property type="entry name" value="5' to 3' exonuclease, C-terminal subdomain"/>
    <property type="match status" value="1"/>
</dbReference>
<comment type="caution">
    <text evidence="8">The sequence shown here is derived from an EMBL/GenBank/DDBJ whole genome shotgun (WGS) entry which is preliminary data.</text>
</comment>
<sequence>MLDYINGKVMQKGLGYVVAECNNIGYKLLVSQNTSYELNLDQINIIYTHLVVKEDAISLIGFSSITERDMFELLISISKIGAKTALSILSVYTPSDVAKFIKSSDIVSLSKISGLGKKTAERLILELKDKIDMFVNTDDVVLKPNNPVSSIDNSVTDEAAEALMMLGFTAKESQNAVQKAYDIKQSEDVQDIIKTALSLLKK</sequence>
<evidence type="ECO:0000259" key="7">
    <source>
        <dbReference type="SMART" id="SM00278"/>
    </source>
</evidence>
<feature type="domain" description="Helix-hairpin-helix DNA-binding motif class 1" evidence="7">
    <location>
        <begin position="72"/>
        <end position="91"/>
    </location>
</feature>
<organism evidence="8 9">
    <name type="scientific">Peptoanaerobacter stomatis</name>
    <dbReference type="NCBI Taxonomy" id="796937"/>
    <lineage>
        <taxon>Bacteria</taxon>
        <taxon>Bacillati</taxon>
        <taxon>Bacillota</taxon>
        <taxon>Clostridia</taxon>
        <taxon>Peptostreptococcales</taxon>
        <taxon>Filifactoraceae</taxon>
        <taxon>Peptoanaerobacter</taxon>
    </lineage>
</organism>
<dbReference type="SUPFAM" id="SSF47781">
    <property type="entry name" value="RuvA domain 2-like"/>
    <property type="match status" value="1"/>
</dbReference>
<feature type="region of interest" description="Domain III" evidence="6">
    <location>
        <begin position="151"/>
        <end position="202"/>
    </location>
</feature>
<dbReference type="PATRIC" id="fig|796937.3.peg.1263"/>
<dbReference type="Gene3D" id="2.40.50.140">
    <property type="entry name" value="Nucleic acid-binding proteins"/>
    <property type="match status" value="1"/>
</dbReference>
<protein>
    <recommendedName>
        <fullName evidence="6">Holliday junction branch migration complex subunit RuvA</fullName>
    </recommendedName>
</protein>
<comment type="subunit">
    <text evidence="6">Homotetramer. Forms an RuvA(8)-RuvB(12)-Holliday junction (HJ) complex. HJ DNA is sandwiched between 2 RuvA tetramers; dsDNA enters through RuvA and exits via RuvB. An RuvB hexamer assembles on each DNA strand where it exits the tetramer. Each RuvB hexamer is contacted by two RuvA subunits (via domain III) on 2 adjacent RuvB subunits; this complex drives branch migration. In the full resolvosome a probable DNA-RuvA(4)-RuvB(12)-RuvC(2) complex forms which resolves the HJ.</text>
</comment>
<keyword evidence="5 6" id="KW-0234">DNA repair</keyword>
<comment type="domain">
    <text evidence="6">Has three domains with a flexible linker between the domains II and III and assumes an 'L' shape. Domain III is highly mobile and contacts RuvB.</text>
</comment>
<keyword evidence="4 6" id="KW-0233">DNA recombination</keyword>
<dbReference type="SUPFAM" id="SSF50249">
    <property type="entry name" value="Nucleic acid-binding proteins"/>
    <property type="match status" value="1"/>
</dbReference>
<evidence type="ECO:0000256" key="4">
    <source>
        <dbReference type="ARBA" id="ARBA00023172"/>
    </source>
</evidence>
<dbReference type="AlphaFoldDB" id="G9X0W9"/>
<reference evidence="8 9" key="1">
    <citation type="submission" date="2011-08" db="EMBL/GenBank/DDBJ databases">
        <title>The Genome Sequence of Eubacteriaceae bacterium ACC19a.</title>
        <authorList>
            <consortium name="The Broad Institute Genome Sequencing Platform"/>
            <person name="Earl A."/>
            <person name="Ward D."/>
            <person name="Feldgarden M."/>
            <person name="Gevers D."/>
            <person name="Sizova M."/>
            <person name="Hazen A."/>
            <person name="Epstein S."/>
            <person name="Young S.K."/>
            <person name="Zeng Q."/>
            <person name="Gargeya S."/>
            <person name="Fitzgerald M."/>
            <person name="Haas B."/>
            <person name="Abouelleil A."/>
            <person name="Alvarado L."/>
            <person name="Arachchi H.M."/>
            <person name="Berlin A."/>
            <person name="Brown A."/>
            <person name="Chapman S.B."/>
            <person name="Chen Z."/>
            <person name="Dunbar C."/>
            <person name="Freedman E."/>
            <person name="Gearin G."/>
            <person name="Gellesch M."/>
            <person name="Goldberg J."/>
            <person name="Griggs A."/>
            <person name="Gujja S."/>
            <person name="Heiman D."/>
            <person name="Howarth C."/>
            <person name="Larson L."/>
            <person name="Lui A."/>
            <person name="MacDonald P.J.P."/>
            <person name="Montmayeur A."/>
            <person name="Murphy C."/>
            <person name="Neiman D."/>
            <person name="Pearson M."/>
            <person name="Priest M."/>
            <person name="Roberts A."/>
            <person name="Saif S."/>
            <person name="Shea T."/>
            <person name="Shenoy N."/>
            <person name="Sisk P."/>
            <person name="Stolte C."/>
            <person name="Sykes S."/>
            <person name="Wortman J."/>
            <person name="Nusbaum C."/>
            <person name="Birren B."/>
        </authorList>
    </citation>
    <scope>NUCLEOTIDE SEQUENCE [LARGE SCALE GENOMIC DNA]</scope>
    <source>
        <strain evidence="8 9">ACC19a</strain>
    </source>
</reference>
<evidence type="ECO:0000256" key="1">
    <source>
        <dbReference type="ARBA" id="ARBA00022490"/>
    </source>
</evidence>
<dbReference type="InterPro" id="IPR036267">
    <property type="entry name" value="RuvA_C_sf"/>
</dbReference>
<dbReference type="InterPro" id="IPR010994">
    <property type="entry name" value="RuvA_2-like"/>
</dbReference>
<keyword evidence="1 6" id="KW-0963">Cytoplasm</keyword>
<gene>
    <name evidence="6" type="primary">ruvA</name>
    <name evidence="8" type="ORF">HMPREF9629_02055</name>
</gene>
<dbReference type="GO" id="GO:0006310">
    <property type="term" value="P:DNA recombination"/>
    <property type="evidence" value="ECO:0007669"/>
    <property type="project" value="UniProtKB-UniRule"/>
</dbReference>
<evidence type="ECO:0000256" key="5">
    <source>
        <dbReference type="ARBA" id="ARBA00023204"/>
    </source>
</evidence>
<keyword evidence="3 6" id="KW-0238">DNA-binding</keyword>
<dbReference type="InterPro" id="IPR003583">
    <property type="entry name" value="Hlx-hairpin-Hlx_DNA-bd_motif"/>
</dbReference>
<evidence type="ECO:0000313" key="9">
    <source>
        <dbReference type="Proteomes" id="UP000006437"/>
    </source>
</evidence>
<proteinExistence type="inferred from homology"/>
<dbReference type="InterPro" id="IPR012340">
    <property type="entry name" value="NA-bd_OB-fold"/>
</dbReference>
<dbReference type="Pfam" id="PF14520">
    <property type="entry name" value="HHH_5"/>
    <property type="match status" value="1"/>
</dbReference>
<dbReference type="CDD" id="cd14332">
    <property type="entry name" value="UBA_RuvA_C"/>
    <property type="match status" value="1"/>
</dbReference>
<dbReference type="InterPro" id="IPR013849">
    <property type="entry name" value="DNA_helicase_Holl-junc_RuvA_I"/>
</dbReference>
<keyword evidence="8" id="KW-0067">ATP-binding</keyword>
<feature type="domain" description="Helix-hairpin-helix DNA-binding motif class 1" evidence="7">
    <location>
        <begin position="107"/>
        <end position="126"/>
    </location>
</feature>
<evidence type="ECO:0000256" key="3">
    <source>
        <dbReference type="ARBA" id="ARBA00023125"/>
    </source>
</evidence>
<dbReference type="GO" id="GO:0005524">
    <property type="term" value="F:ATP binding"/>
    <property type="evidence" value="ECO:0007669"/>
    <property type="project" value="InterPro"/>
</dbReference>
<dbReference type="GO" id="GO:0009379">
    <property type="term" value="C:Holliday junction helicase complex"/>
    <property type="evidence" value="ECO:0007669"/>
    <property type="project" value="InterPro"/>
</dbReference>
<dbReference type="Gene3D" id="1.10.8.10">
    <property type="entry name" value="DNA helicase RuvA subunit, C-terminal domain"/>
    <property type="match status" value="1"/>
</dbReference>
<dbReference type="GO" id="GO:0006281">
    <property type="term" value="P:DNA repair"/>
    <property type="evidence" value="ECO:0007669"/>
    <property type="project" value="UniProtKB-UniRule"/>
</dbReference>
<evidence type="ECO:0000256" key="6">
    <source>
        <dbReference type="HAMAP-Rule" id="MF_00031"/>
    </source>
</evidence>